<dbReference type="GO" id="GO:0004536">
    <property type="term" value="F:DNA nuclease activity"/>
    <property type="evidence" value="ECO:0007669"/>
    <property type="project" value="InterPro"/>
</dbReference>
<dbReference type="PIRSF" id="PIRSF005902">
    <property type="entry name" value="DNase_TatD"/>
    <property type="match status" value="1"/>
</dbReference>
<dbReference type="GO" id="GO:0016788">
    <property type="term" value="F:hydrolase activity, acting on ester bonds"/>
    <property type="evidence" value="ECO:0007669"/>
    <property type="project" value="InterPro"/>
</dbReference>
<reference evidence="3" key="1">
    <citation type="submission" date="2009-10" db="EMBL/GenBank/DDBJ databases">
        <title>Diversity of trophic interactions inside an arsenic-rich microbial ecosystem.</title>
        <authorList>
            <person name="Bertin P.N."/>
            <person name="Heinrich-Salmeron A."/>
            <person name="Pelletier E."/>
            <person name="Goulhen-Chollet F."/>
            <person name="Arsene-Ploetze F."/>
            <person name="Gallien S."/>
            <person name="Calteau A."/>
            <person name="Vallenet D."/>
            <person name="Casiot C."/>
            <person name="Chane-Woon-Ming B."/>
            <person name="Giloteaux L."/>
            <person name="Barakat M."/>
            <person name="Bonnefoy V."/>
            <person name="Bruneel O."/>
            <person name="Chandler M."/>
            <person name="Cleiss J."/>
            <person name="Duran R."/>
            <person name="Elbaz-Poulichet F."/>
            <person name="Fonknechten N."/>
            <person name="Lauga B."/>
            <person name="Mornico D."/>
            <person name="Ortet P."/>
            <person name="Schaeffer C."/>
            <person name="Siguier P."/>
            <person name="Alexander Thil Smith A."/>
            <person name="Van Dorsselaer A."/>
            <person name="Weissenbach J."/>
            <person name="Medigue C."/>
            <person name="Le Paslier D."/>
        </authorList>
    </citation>
    <scope>NUCLEOTIDE SEQUENCE</scope>
</reference>
<dbReference type="EMBL" id="CABL01000001">
    <property type="protein sequence ID" value="CBH74306.1"/>
    <property type="molecule type" value="Genomic_DNA"/>
</dbReference>
<dbReference type="InterPro" id="IPR015991">
    <property type="entry name" value="TatD/YcfH-like"/>
</dbReference>
<dbReference type="InterPro" id="IPR001130">
    <property type="entry name" value="TatD-like"/>
</dbReference>
<gene>
    <name evidence="3" type="primary">yabD</name>
    <name evidence="3" type="ORF">CARN1_2193</name>
</gene>
<dbReference type="SUPFAM" id="SSF51556">
    <property type="entry name" value="Metallo-dependent hydrolases"/>
    <property type="match status" value="1"/>
</dbReference>
<dbReference type="InterPro" id="IPR032466">
    <property type="entry name" value="Metal_Hydrolase"/>
</dbReference>
<dbReference type="Pfam" id="PF01026">
    <property type="entry name" value="TatD_DNase"/>
    <property type="match status" value="1"/>
</dbReference>
<comment type="caution">
    <text evidence="3">The sequence shown here is derived from an EMBL/GenBank/DDBJ whole genome shotgun (WGS) entry which is preliminary data.</text>
</comment>
<dbReference type="EC" id="3.1.21.-" evidence="3"/>
<evidence type="ECO:0000256" key="2">
    <source>
        <dbReference type="ARBA" id="ARBA00022801"/>
    </source>
</evidence>
<accession>E6PCX1</accession>
<evidence type="ECO:0000313" key="3">
    <source>
        <dbReference type="EMBL" id="CBH74306.1"/>
    </source>
</evidence>
<dbReference type="Gene3D" id="3.20.20.140">
    <property type="entry name" value="Metal-dependent hydrolases"/>
    <property type="match status" value="1"/>
</dbReference>
<protein>
    <submittedName>
        <fullName evidence="3">Metal-dependent DNase</fullName>
        <ecNumber evidence="3">3.1.21.-</ecNumber>
    </submittedName>
</protein>
<dbReference type="PANTHER" id="PTHR46124">
    <property type="entry name" value="D-AMINOACYL-TRNA DEACYLASE"/>
    <property type="match status" value="1"/>
</dbReference>
<proteinExistence type="predicted"/>
<dbReference type="GO" id="GO:0005829">
    <property type="term" value="C:cytosol"/>
    <property type="evidence" value="ECO:0007669"/>
    <property type="project" value="TreeGrafter"/>
</dbReference>
<keyword evidence="1" id="KW-0479">Metal-binding</keyword>
<evidence type="ECO:0000256" key="1">
    <source>
        <dbReference type="ARBA" id="ARBA00022723"/>
    </source>
</evidence>
<dbReference type="NCBIfam" id="TIGR00010">
    <property type="entry name" value="YchF/TatD family DNA exonuclease"/>
    <property type="match status" value="1"/>
</dbReference>
<dbReference type="CDD" id="cd01310">
    <property type="entry name" value="TatD_DNAse"/>
    <property type="match status" value="1"/>
</dbReference>
<dbReference type="FunFam" id="3.20.20.140:FF:000005">
    <property type="entry name" value="TatD family hydrolase"/>
    <property type="match status" value="1"/>
</dbReference>
<keyword evidence="2 3" id="KW-0378">Hydrolase</keyword>
<dbReference type="PANTHER" id="PTHR46124:SF2">
    <property type="entry name" value="D-AMINOACYL-TRNA DEACYLASE"/>
    <property type="match status" value="1"/>
</dbReference>
<sequence>MIDTHAHVHDAKFDEDREATLARARAVGVDRIITVGCDLADSERALDCARTYGLAASLGIHPHEAIEAPERIDLAFDRLFDADVHVAIGEIGLDYYYDHSPREIQRRVLHEQLAYARQRRLPTIFHQRDAFDDFVAALREGYDPSLGGVVHCFTGDAAQARLLVGDFGLRLGIGGVLTFKSAEPLREAVRTVGIDALVLETDCPYLAPVPMRGQRNEPAFVLHTAERLAEVLSLPLDVVLARTDANAEALFIAR</sequence>
<dbReference type="GO" id="GO:0046872">
    <property type="term" value="F:metal ion binding"/>
    <property type="evidence" value="ECO:0007669"/>
    <property type="project" value="UniProtKB-KW"/>
</dbReference>
<name>E6PCX1_9ZZZZ</name>
<dbReference type="AlphaFoldDB" id="E6PCX1"/>
<organism evidence="3">
    <name type="scientific">mine drainage metagenome</name>
    <dbReference type="NCBI Taxonomy" id="410659"/>
    <lineage>
        <taxon>unclassified sequences</taxon>
        <taxon>metagenomes</taxon>
        <taxon>ecological metagenomes</taxon>
    </lineage>
</organism>